<dbReference type="RefSeq" id="WP_191209420.1">
    <property type="nucleotide sequence ID" value="NZ_BAABKL010000050.1"/>
</dbReference>
<dbReference type="Gene3D" id="2.160.10.10">
    <property type="entry name" value="Hexapeptide repeat proteins"/>
    <property type="match status" value="1"/>
</dbReference>
<evidence type="ECO:0000313" key="11">
    <source>
        <dbReference type="EMBL" id="MBD3932127.1"/>
    </source>
</evidence>
<dbReference type="InterPro" id="IPR053376">
    <property type="entry name" value="Serine_acetyltransferase"/>
</dbReference>
<comment type="similarity">
    <text evidence="2">Belongs to the transferase hexapeptide repeat family.</text>
</comment>
<protein>
    <recommendedName>
        <fullName evidence="3">serine O-acetyltransferase</fullName>
        <ecNumber evidence="3">2.3.1.30</ecNumber>
    </recommendedName>
</protein>
<evidence type="ECO:0000256" key="5">
    <source>
        <dbReference type="ARBA" id="ARBA00022679"/>
    </source>
</evidence>
<keyword evidence="12" id="KW-1185">Reference proteome</keyword>
<dbReference type="GO" id="GO:0009001">
    <property type="term" value="F:serine O-acetyltransferase activity"/>
    <property type="evidence" value="ECO:0007669"/>
    <property type="project" value="UniProtKB-EC"/>
</dbReference>
<evidence type="ECO:0000256" key="2">
    <source>
        <dbReference type="ARBA" id="ARBA00007274"/>
    </source>
</evidence>
<organism evidence="11 12">
    <name type="scientific">Streptomyces chumphonensis</name>
    <dbReference type="NCBI Taxonomy" id="1214925"/>
    <lineage>
        <taxon>Bacteria</taxon>
        <taxon>Bacillati</taxon>
        <taxon>Actinomycetota</taxon>
        <taxon>Actinomycetes</taxon>
        <taxon>Kitasatosporales</taxon>
        <taxon>Streptomycetaceae</taxon>
        <taxon>Streptomyces</taxon>
    </lineage>
</organism>
<dbReference type="InterPro" id="IPR001451">
    <property type="entry name" value="Hexapep"/>
</dbReference>
<evidence type="ECO:0000256" key="3">
    <source>
        <dbReference type="ARBA" id="ARBA00013266"/>
    </source>
</evidence>
<keyword evidence="6" id="KW-0677">Repeat</keyword>
<dbReference type="NCBIfam" id="NF041874">
    <property type="entry name" value="EPS_EpsC"/>
    <property type="match status" value="1"/>
</dbReference>
<keyword evidence="5" id="KW-0808">Transferase</keyword>
<dbReference type="EC" id="2.3.1.30" evidence="3"/>
<dbReference type="PROSITE" id="PS00101">
    <property type="entry name" value="HEXAPEP_TRANSFERASES"/>
    <property type="match status" value="1"/>
</dbReference>
<keyword evidence="4" id="KW-0028">Amino-acid biosynthesis</keyword>
<feature type="region of interest" description="Disordered" evidence="10">
    <location>
        <begin position="1"/>
        <end position="22"/>
    </location>
</feature>
<evidence type="ECO:0000313" key="12">
    <source>
        <dbReference type="Proteomes" id="UP000632289"/>
    </source>
</evidence>
<gene>
    <name evidence="11" type="ORF">IF129_11260</name>
</gene>
<dbReference type="InterPro" id="IPR011004">
    <property type="entry name" value="Trimer_LpxA-like_sf"/>
</dbReference>
<dbReference type="InterPro" id="IPR042122">
    <property type="entry name" value="Ser_AcTrfase_N_sf"/>
</dbReference>
<name>A0A927EZX3_9ACTN</name>
<keyword evidence="7" id="KW-0198">Cysteine biosynthesis</keyword>
<dbReference type="PANTHER" id="PTHR42811">
    <property type="entry name" value="SERINE ACETYLTRANSFERASE"/>
    <property type="match status" value="1"/>
</dbReference>
<accession>A0A927EZX3</accession>
<evidence type="ECO:0000256" key="4">
    <source>
        <dbReference type="ARBA" id="ARBA00022605"/>
    </source>
</evidence>
<sequence>MPDVDVRDVPSGVTGRRVRGGAGSPLGLRRMLAEDLRTVVERDPAIRSRREALLHPALPALWSHRVAHRLHRRGWRIAARLVSLPARFATGVEVHPGAALGRRVFVDHGTGVVIGETAVVGDDVTIYHQVTLGARGWWEDNLRAPGERRHPVIGDGVVLGTNASVLGPVTVGDGALVGAHSMVLRDVPPGATTQAPGAALADRDVPRHRLELLRQTATMGSW</sequence>
<dbReference type="EMBL" id="JACXYU010000004">
    <property type="protein sequence ID" value="MBD3932127.1"/>
    <property type="molecule type" value="Genomic_DNA"/>
</dbReference>
<comment type="catalytic activity">
    <reaction evidence="9">
        <text>L-serine + acetyl-CoA = O-acetyl-L-serine + CoA</text>
        <dbReference type="Rhea" id="RHEA:24560"/>
        <dbReference type="ChEBI" id="CHEBI:33384"/>
        <dbReference type="ChEBI" id="CHEBI:57287"/>
        <dbReference type="ChEBI" id="CHEBI:57288"/>
        <dbReference type="ChEBI" id="CHEBI:58340"/>
        <dbReference type="EC" id="2.3.1.30"/>
    </reaction>
</comment>
<keyword evidence="8" id="KW-0012">Acyltransferase</keyword>
<dbReference type="InterPro" id="IPR045304">
    <property type="entry name" value="LbH_SAT"/>
</dbReference>
<dbReference type="GO" id="GO:0019344">
    <property type="term" value="P:cysteine biosynthetic process"/>
    <property type="evidence" value="ECO:0007669"/>
    <property type="project" value="UniProtKB-KW"/>
</dbReference>
<evidence type="ECO:0000256" key="6">
    <source>
        <dbReference type="ARBA" id="ARBA00022737"/>
    </source>
</evidence>
<evidence type="ECO:0000256" key="1">
    <source>
        <dbReference type="ARBA" id="ARBA00004876"/>
    </source>
</evidence>
<dbReference type="AlphaFoldDB" id="A0A927EZX3"/>
<comment type="pathway">
    <text evidence="1">Amino-acid biosynthesis; L-cysteine biosynthesis; L-cysteine from L-serine: step 1/2.</text>
</comment>
<evidence type="ECO:0000256" key="7">
    <source>
        <dbReference type="ARBA" id="ARBA00023192"/>
    </source>
</evidence>
<dbReference type="Pfam" id="PF00132">
    <property type="entry name" value="Hexapep"/>
    <property type="match status" value="1"/>
</dbReference>
<reference evidence="11" key="1">
    <citation type="submission" date="2020-09" db="EMBL/GenBank/DDBJ databases">
        <title>Secondary metabolite and genome analysis of marine Streptomyces chumphonensis KK1-2T.</title>
        <authorList>
            <person name="Phongsopitanun W."/>
            <person name="Kanchanasin P."/>
            <person name="Pittayakhajonwut P."/>
            <person name="Suwanborirux K."/>
            <person name="Tanasupawat S."/>
        </authorList>
    </citation>
    <scope>NUCLEOTIDE SEQUENCE</scope>
    <source>
        <strain evidence="11">KK1-2</strain>
    </source>
</reference>
<dbReference type="Proteomes" id="UP000632289">
    <property type="component" value="Unassembled WGS sequence"/>
</dbReference>
<evidence type="ECO:0000256" key="8">
    <source>
        <dbReference type="ARBA" id="ARBA00023315"/>
    </source>
</evidence>
<dbReference type="InterPro" id="IPR018357">
    <property type="entry name" value="Hexapep_transf_CS"/>
</dbReference>
<proteinExistence type="inferred from homology"/>
<comment type="caution">
    <text evidence="11">The sequence shown here is derived from an EMBL/GenBank/DDBJ whole genome shotgun (WGS) entry which is preliminary data.</text>
</comment>
<evidence type="ECO:0000256" key="9">
    <source>
        <dbReference type="ARBA" id="ARBA00049486"/>
    </source>
</evidence>
<evidence type="ECO:0000256" key="10">
    <source>
        <dbReference type="SAM" id="MobiDB-lite"/>
    </source>
</evidence>
<dbReference type="Gene3D" id="1.10.3130.10">
    <property type="entry name" value="serine acetyltransferase, domain 1"/>
    <property type="match status" value="1"/>
</dbReference>
<dbReference type="CDD" id="cd03354">
    <property type="entry name" value="LbH_SAT"/>
    <property type="match status" value="1"/>
</dbReference>
<dbReference type="SUPFAM" id="SSF51161">
    <property type="entry name" value="Trimeric LpxA-like enzymes"/>
    <property type="match status" value="1"/>
</dbReference>